<dbReference type="Proteomes" id="UP000066549">
    <property type="component" value="Chromosome"/>
</dbReference>
<organism evidence="1 2">
    <name type="scientific">Methylophilales bacterium MBRS-H7</name>
    <dbReference type="NCBI Taxonomy" id="1623450"/>
    <lineage>
        <taxon>Bacteria</taxon>
        <taxon>Pseudomonadati</taxon>
        <taxon>Pseudomonadota</taxon>
        <taxon>Betaproteobacteria</taxon>
        <taxon>Nitrosomonadales</taxon>
        <taxon>OM43 clade</taxon>
    </lineage>
</organism>
<dbReference type="GO" id="GO:0003697">
    <property type="term" value="F:single-stranded DNA binding"/>
    <property type="evidence" value="ECO:0007669"/>
    <property type="project" value="InterPro"/>
</dbReference>
<dbReference type="SUPFAM" id="SSF50249">
    <property type="entry name" value="Nucleic acid-binding proteins"/>
    <property type="match status" value="1"/>
</dbReference>
<dbReference type="OrthoDB" id="9180733at2"/>
<reference evidence="1 2" key="1">
    <citation type="submission" date="2015-03" db="EMBL/GenBank/DDBJ databases">
        <title>Comparative analysis of the OM43 clade including a novel species from Red Sea uncovers genomic and metabolic diversity among marine methylotrophs.</title>
        <authorList>
            <person name="Jimenez-Infante F."/>
            <person name="Ngugi D.K."/>
            <person name="Vinu M."/>
            <person name="Alam I."/>
            <person name="Kamau A."/>
            <person name="Blom J."/>
            <person name="Bajic V.B."/>
            <person name="Stingl U."/>
        </authorList>
    </citation>
    <scope>NUCLEOTIDE SEQUENCE [LARGE SCALE GENOMIC DNA]</scope>
    <source>
        <strain evidence="1 2">MBRSH7</strain>
    </source>
</reference>
<evidence type="ECO:0008006" key="3">
    <source>
        <dbReference type="Google" id="ProtNLM"/>
    </source>
</evidence>
<dbReference type="Gene3D" id="2.40.50.140">
    <property type="entry name" value="Nucleic acid-binding proteins"/>
    <property type="match status" value="1"/>
</dbReference>
<sequence>MNELVLTGKVLGLDDIRYSPANVPIRNLIIHFEDSSKKNFFKFVEFEINAVMIGDLVKEDLTINETYQFKGFLDRKSKKSNHLIFHIQEYKIRSK</sequence>
<name>A0A0H4J0H7_9PROT</name>
<keyword evidence="2" id="KW-1185">Reference proteome</keyword>
<dbReference type="GO" id="GO:0006260">
    <property type="term" value="P:DNA replication"/>
    <property type="evidence" value="ECO:0007669"/>
    <property type="project" value="InterPro"/>
</dbReference>
<evidence type="ECO:0000313" key="2">
    <source>
        <dbReference type="Proteomes" id="UP000066549"/>
    </source>
</evidence>
<evidence type="ECO:0000313" key="1">
    <source>
        <dbReference type="EMBL" id="AKO65278.1"/>
    </source>
</evidence>
<dbReference type="Pfam" id="PF22657">
    <property type="entry name" value="SSB_1"/>
    <property type="match status" value="1"/>
</dbReference>
<dbReference type="EMBL" id="CP011002">
    <property type="protein sequence ID" value="AKO65278.1"/>
    <property type="molecule type" value="Genomic_DNA"/>
</dbReference>
<dbReference type="AlphaFoldDB" id="A0A0H4J0H7"/>
<dbReference type="InterPro" id="IPR012340">
    <property type="entry name" value="NA-bd_OB-fold"/>
</dbReference>
<protein>
    <recommendedName>
        <fullName evidence="3">Primosomal replication protein N</fullName>
    </recommendedName>
</protein>
<dbReference type="InterPro" id="IPR023646">
    <property type="entry name" value="Prisomal_replication_PriB"/>
</dbReference>
<dbReference type="GO" id="GO:0030894">
    <property type="term" value="C:replisome"/>
    <property type="evidence" value="ECO:0007669"/>
    <property type="project" value="InterPro"/>
</dbReference>
<proteinExistence type="predicted"/>
<gene>
    <name evidence="1" type="ORF">VI33_00440</name>
</gene>
<accession>A0A0H4J0H7</accession>